<keyword evidence="5 7" id="KW-1133">Transmembrane helix</keyword>
<dbReference type="Pfam" id="PF00892">
    <property type="entry name" value="EamA"/>
    <property type="match status" value="2"/>
</dbReference>
<feature type="transmembrane region" description="Helical" evidence="7">
    <location>
        <begin position="57"/>
        <end position="81"/>
    </location>
</feature>
<evidence type="ECO:0000259" key="8">
    <source>
        <dbReference type="Pfam" id="PF00892"/>
    </source>
</evidence>
<evidence type="ECO:0000313" key="10">
    <source>
        <dbReference type="Proteomes" id="UP000553776"/>
    </source>
</evidence>
<feature type="transmembrane region" description="Helical" evidence="7">
    <location>
        <begin position="116"/>
        <end position="135"/>
    </location>
</feature>
<sequence length="301" mass="32647">MALLYSTIIAFTYVFTKSAMRFADPVDTLAARFTLAFVVMLVPAWTRFRQSNEWRKWLPLLPIGLLYPTAFFGLQASGLVYTTSSEAGIYQATSPVFTLMLSALVLRERSTLAQKLAVGCSVLGVVVMMGSGGDWPSGSNVAGIAMLLASSLALSLYSVLARFHRGRFSAFEMSAAMMFVGCVFFDAFAVGRHAYEGTMGAMLKPLGHGEFIGAVAYLGLFTSVASSLLSNFLLSKLEAFKMSLFVNLGTLLSILAGVILMGDRLTYWHIAGASLIIVGVLGVQEWRSRFRNESAEAKESE</sequence>
<evidence type="ECO:0000256" key="7">
    <source>
        <dbReference type="SAM" id="Phobius"/>
    </source>
</evidence>
<comment type="subcellular location">
    <subcellularLocation>
        <location evidence="1">Cell membrane</location>
        <topology evidence="1">Multi-pass membrane protein</topology>
    </subcellularLocation>
</comment>
<dbReference type="RefSeq" id="WP_185139031.1">
    <property type="nucleotide sequence ID" value="NZ_JACJVR010000110.1"/>
</dbReference>
<dbReference type="PANTHER" id="PTHR32322:SF18">
    <property type="entry name" value="S-ADENOSYLMETHIONINE_S-ADENOSYLHOMOCYSTEINE TRANSPORTER"/>
    <property type="match status" value="1"/>
</dbReference>
<keyword evidence="3" id="KW-1003">Cell membrane</keyword>
<gene>
    <name evidence="9" type="ORF">H7B90_27145</name>
</gene>
<evidence type="ECO:0000256" key="4">
    <source>
        <dbReference type="ARBA" id="ARBA00022692"/>
    </source>
</evidence>
<dbReference type="SUPFAM" id="SSF103481">
    <property type="entry name" value="Multidrug resistance efflux transporter EmrE"/>
    <property type="match status" value="2"/>
</dbReference>
<reference evidence="9 10" key="1">
    <citation type="submission" date="2020-08" db="EMBL/GenBank/DDBJ databases">
        <title>Cohnella phylogeny.</title>
        <authorList>
            <person name="Dunlap C."/>
        </authorList>
    </citation>
    <scope>NUCLEOTIDE SEQUENCE [LARGE SCALE GENOMIC DNA]</scope>
    <source>
        <strain evidence="9 10">DSM 25239</strain>
    </source>
</reference>
<feature type="transmembrane region" description="Helical" evidence="7">
    <location>
        <begin position="26"/>
        <end position="45"/>
    </location>
</feature>
<keyword evidence="6 7" id="KW-0472">Membrane</keyword>
<feature type="transmembrane region" description="Helical" evidence="7">
    <location>
        <begin position="141"/>
        <end position="161"/>
    </location>
</feature>
<feature type="transmembrane region" description="Helical" evidence="7">
    <location>
        <begin position="173"/>
        <end position="191"/>
    </location>
</feature>
<evidence type="ECO:0000256" key="3">
    <source>
        <dbReference type="ARBA" id="ARBA00022475"/>
    </source>
</evidence>
<proteinExistence type="inferred from homology"/>
<accession>A0A841U3C5</accession>
<evidence type="ECO:0000256" key="6">
    <source>
        <dbReference type="ARBA" id="ARBA00023136"/>
    </source>
</evidence>
<evidence type="ECO:0000313" key="9">
    <source>
        <dbReference type="EMBL" id="MBB6695076.1"/>
    </source>
</evidence>
<dbReference type="EMBL" id="JACJVR010000110">
    <property type="protein sequence ID" value="MBB6695076.1"/>
    <property type="molecule type" value="Genomic_DNA"/>
</dbReference>
<comment type="similarity">
    <text evidence="2">Belongs to the EamA transporter family.</text>
</comment>
<protein>
    <submittedName>
        <fullName evidence="9">DMT family transporter</fullName>
    </submittedName>
</protein>
<dbReference type="InterPro" id="IPR050638">
    <property type="entry name" value="AA-Vitamin_Transporters"/>
</dbReference>
<keyword evidence="10" id="KW-1185">Reference proteome</keyword>
<feature type="domain" description="EamA" evidence="8">
    <location>
        <begin position="1"/>
        <end position="129"/>
    </location>
</feature>
<comment type="caution">
    <text evidence="9">The sequence shown here is derived from an EMBL/GenBank/DDBJ whole genome shotgun (WGS) entry which is preliminary data.</text>
</comment>
<organism evidence="9 10">
    <name type="scientific">Cohnella xylanilytica</name>
    <dbReference type="NCBI Taxonomy" id="557555"/>
    <lineage>
        <taxon>Bacteria</taxon>
        <taxon>Bacillati</taxon>
        <taxon>Bacillota</taxon>
        <taxon>Bacilli</taxon>
        <taxon>Bacillales</taxon>
        <taxon>Paenibacillaceae</taxon>
        <taxon>Cohnella</taxon>
    </lineage>
</organism>
<feature type="domain" description="EamA" evidence="8">
    <location>
        <begin position="142"/>
        <end position="283"/>
    </location>
</feature>
<name>A0A841U3C5_9BACL</name>
<dbReference type="PANTHER" id="PTHR32322">
    <property type="entry name" value="INNER MEMBRANE TRANSPORTER"/>
    <property type="match status" value="1"/>
</dbReference>
<dbReference type="InterPro" id="IPR037185">
    <property type="entry name" value="EmrE-like"/>
</dbReference>
<evidence type="ECO:0000256" key="1">
    <source>
        <dbReference type="ARBA" id="ARBA00004651"/>
    </source>
</evidence>
<dbReference type="InterPro" id="IPR000620">
    <property type="entry name" value="EamA_dom"/>
</dbReference>
<feature type="transmembrane region" description="Helical" evidence="7">
    <location>
        <begin position="244"/>
        <end position="261"/>
    </location>
</feature>
<evidence type="ECO:0000256" key="2">
    <source>
        <dbReference type="ARBA" id="ARBA00007362"/>
    </source>
</evidence>
<evidence type="ECO:0000256" key="5">
    <source>
        <dbReference type="ARBA" id="ARBA00022989"/>
    </source>
</evidence>
<dbReference type="AlphaFoldDB" id="A0A841U3C5"/>
<dbReference type="Proteomes" id="UP000553776">
    <property type="component" value="Unassembled WGS sequence"/>
</dbReference>
<dbReference type="GO" id="GO:0005886">
    <property type="term" value="C:plasma membrane"/>
    <property type="evidence" value="ECO:0007669"/>
    <property type="project" value="UniProtKB-SubCell"/>
</dbReference>
<feature type="transmembrane region" description="Helical" evidence="7">
    <location>
        <begin position="87"/>
        <end position="104"/>
    </location>
</feature>
<dbReference type="Gene3D" id="1.10.3730.20">
    <property type="match status" value="1"/>
</dbReference>
<keyword evidence="4 7" id="KW-0812">Transmembrane</keyword>
<feature type="transmembrane region" description="Helical" evidence="7">
    <location>
        <begin position="267"/>
        <end position="283"/>
    </location>
</feature>
<feature type="transmembrane region" description="Helical" evidence="7">
    <location>
        <begin position="211"/>
        <end position="232"/>
    </location>
</feature>